<sequence length="116" mass="12437">MGSLVGEESSIPRKPLLHTSGLLPFIRSYLGGLSALGMPVVGSLGSCVVVRDSHGQVLKACTRLHQHVSSAFATETVAFITVVDFARDLDRFWVEEVPFQVEPAVAADTGWGDPPF</sequence>
<accession>A0A7J9GLU6</accession>
<keyword evidence="2" id="KW-1185">Reference proteome</keyword>
<evidence type="ECO:0000313" key="2">
    <source>
        <dbReference type="Proteomes" id="UP000593560"/>
    </source>
</evidence>
<proteinExistence type="predicted"/>
<comment type="caution">
    <text evidence="1">The sequence shown here is derived from an EMBL/GenBank/DDBJ whole genome shotgun (WGS) entry which is preliminary data.</text>
</comment>
<dbReference type="EMBL" id="JABFAD010000005">
    <property type="protein sequence ID" value="MBA0798328.1"/>
    <property type="molecule type" value="Genomic_DNA"/>
</dbReference>
<dbReference type="OrthoDB" id="10520563at2759"/>
<organism evidence="1 2">
    <name type="scientific">Gossypium harknessii</name>
    <dbReference type="NCBI Taxonomy" id="34285"/>
    <lineage>
        <taxon>Eukaryota</taxon>
        <taxon>Viridiplantae</taxon>
        <taxon>Streptophyta</taxon>
        <taxon>Embryophyta</taxon>
        <taxon>Tracheophyta</taxon>
        <taxon>Spermatophyta</taxon>
        <taxon>Magnoliopsida</taxon>
        <taxon>eudicotyledons</taxon>
        <taxon>Gunneridae</taxon>
        <taxon>Pentapetalae</taxon>
        <taxon>rosids</taxon>
        <taxon>malvids</taxon>
        <taxon>Malvales</taxon>
        <taxon>Malvaceae</taxon>
        <taxon>Malvoideae</taxon>
        <taxon>Gossypium</taxon>
    </lineage>
</organism>
<reference evidence="1 2" key="1">
    <citation type="journal article" date="2019" name="Genome Biol. Evol.">
        <title>Insights into the evolution of the New World diploid cottons (Gossypium, subgenus Houzingenia) based on genome sequencing.</title>
        <authorList>
            <person name="Grover C.E."/>
            <person name="Arick M.A. 2nd"/>
            <person name="Thrash A."/>
            <person name="Conover J.L."/>
            <person name="Sanders W.S."/>
            <person name="Peterson D.G."/>
            <person name="Frelichowski J.E."/>
            <person name="Scheffler J.A."/>
            <person name="Scheffler B.E."/>
            <person name="Wendel J.F."/>
        </authorList>
    </citation>
    <scope>NUCLEOTIDE SEQUENCE [LARGE SCALE GENOMIC DNA]</scope>
    <source>
        <strain evidence="1">0</strain>
        <tissue evidence="1">Leaf</tissue>
    </source>
</reference>
<dbReference type="AlphaFoldDB" id="A0A7J9GLU6"/>
<dbReference type="Proteomes" id="UP000593560">
    <property type="component" value="Unassembled WGS sequence"/>
</dbReference>
<gene>
    <name evidence="1" type="ORF">Gohar_008926</name>
</gene>
<name>A0A7J9GLU6_9ROSI</name>
<evidence type="ECO:0000313" key="1">
    <source>
        <dbReference type="EMBL" id="MBA0798328.1"/>
    </source>
</evidence>
<protein>
    <submittedName>
        <fullName evidence="1">Uncharacterized protein</fullName>
    </submittedName>
</protein>